<dbReference type="GO" id="GO:0000976">
    <property type="term" value="F:transcription cis-regulatory region binding"/>
    <property type="evidence" value="ECO:0007669"/>
    <property type="project" value="TreeGrafter"/>
</dbReference>
<dbReference type="PANTHER" id="PTHR48111">
    <property type="entry name" value="REGULATOR OF RPOS"/>
    <property type="match status" value="1"/>
</dbReference>
<feature type="modified residue" description="4-aspartylphosphate" evidence="6">
    <location>
        <position position="63"/>
    </location>
</feature>
<dbReference type="SMART" id="SM00448">
    <property type="entry name" value="REC"/>
    <property type="match status" value="1"/>
</dbReference>
<dbReference type="PANTHER" id="PTHR48111:SF21">
    <property type="entry name" value="DNA-BINDING DUAL MASTER TRANSCRIPTIONAL REGULATOR RPAA"/>
    <property type="match status" value="1"/>
</dbReference>
<evidence type="ECO:0000256" key="7">
    <source>
        <dbReference type="PROSITE-ProRule" id="PRU01091"/>
    </source>
</evidence>
<dbReference type="AlphaFoldDB" id="A0A3M2RCU6"/>
<dbReference type="InterPro" id="IPR039420">
    <property type="entry name" value="WalR-like"/>
</dbReference>
<dbReference type="InterPro" id="IPR001867">
    <property type="entry name" value="OmpR/PhoB-type_DNA-bd"/>
</dbReference>
<reference evidence="10 11" key="1">
    <citation type="submission" date="2018-08" db="EMBL/GenBank/DDBJ databases">
        <title>Whole Genome Sequence of the Moderate Halophilic Marine Bacterium Marinobacter litoralis Sw-45.</title>
        <authorList>
            <person name="Musa H."/>
        </authorList>
    </citation>
    <scope>NUCLEOTIDE SEQUENCE [LARGE SCALE GENOMIC DNA]</scope>
    <source>
        <strain evidence="10 11">Sw-45</strain>
    </source>
</reference>
<gene>
    <name evidence="10" type="primary">creB</name>
    <name evidence="10" type="ORF">DOQ08_02567</name>
</gene>
<dbReference type="GO" id="GO:0005829">
    <property type="term" value="C:cytosol"/>
    <property type="evidence" value="ECO:0007669"/>
    <property type="project" value="TreeGrafter"/>
</dbReference>
<keyword evidence="1 6" id="KW-0597">Phosphoprotein</keyword>
<comment type="caution">
    <text evidence="10">The sequence shown here is derived from an EMBL/GenBank/DDBJ whole genome shotgun (WGS) entry which is preliminary data.</text>
</comment>
<keyword evidence="3" id="KW-0805">Transcription regulation</keyword>
<evidence type="ECO:0000256" key="5">
    <source>
        <dbReference type="ARBA" id="ARBA00023163"/>
    </source>
</evidence>
<evidence type="ECO:0000256" key="1">
    <source>
        <dbReference type="ARBA" id="ARBA00022553"/>
    </source>
</evidence>
<dbReference type="InterPro" id="IPR001789">
    <property type="entry name" value="Sig_transdc_resp-reg_receiver"/>
</dbReference>
<dbReference type="InterPro" id="IPR011006">
    <property type="entry name" value="CheY-like_superfamily"/>
</dbReference>
<sequence>MERHTAERLAMKKHIALIEDEAGIRDNYRAAFERRGYRVSTYGDRPSAWQVLRQSLPDLAIIDVGLGDEPEGGFTLCQALRAQSATLPIIFLTARDSDIDTVHGLRLGADDYVTKDMSLDHLLARITALLRRAEAWAEALQKPDEVVQRGRMEMNVDRMTVSWDQQPVDLTVTEFWMLHSLVQHPGHVRSREQLMEAASTVLDDNTVTSHIKRIRRKFMQLDGSFDGIQTAYGMGYRWNAREV</sequence>
<dbReference type="InterPro" id="IPR036388">
    <property type="entry name" value="WH-like_DNA-bd_sf"/>
</dbReference>
<evidence type="ECO:0000256" key="4">
    <source>
        <dbReference type="ARBA" id="ARBA00023125"/>
    </source>
</evidence>
<protein>
    <submittedName>
        <fullName evidence="10">Transcriptional regulatory protein CreB</fullName>
    </submittedName>
</protein>
<evidence type="ECO:0000259" key="8">
    <source>
        <dbReference type="PROSITE" id="PS50110"/>
    </source>
</evidence>
<keyword evidence="2" id="KW-0902">Two-component regulatory system</keyword>
<organism evidence="10 11">
    <name type="scientific">Marinobacter litoralis</name>
    <dbReference type="NCBI Taxonomy" id="187981"/>
    <lineage>
        <taxon>Bacteria</taxon>
        <taxon>Pseudomonadati</taxon>
        <taxon>Pseudomonadota</taxon>
        <taxon>Gammaproteobacteria</taxon>
        <taxon>Pseudomonadales</taxon>
        <taxon>Marinobacteraceae</taxon>
        <taxon>Marinobacter</taxon>
    </lineage>
</organism>
<dbReference type="GO" id="GO:0006355">
    <property type="term" value="P:regulation of DNA-templated transcription"/>
    <property type="evidence" value="ECO:0007669"/>
    <property type="project" value="InterPro"/>
</dbReference>
<dbReference type="Gene3D" id="3.40.50.2300">
    <property type="match status" value="1"/>
</dbReference>
<evidence type="ECO:0000256" key="3">
    <source>
        <dbReference type="ARBA" id="ARBA00023015"/>
    </source>
</evidence>
<dbReference type="Gene3D" id="6.10.250.690">
    <property type="match status" value="1"/>
</dbReference>
<evidence type="ECO:0000313" key="10">
    <source>
        <dbReference type="EMBL" id="RMJ03102.1"/>
    </source>
</evidence>
<feature type="domain" description="OmpR/PhoB-type" evidence="9">
    <location>
        <begin position="144"/>
        <end position="240"/>
    </location>
</feature>
<dbReference type="Gene3D" id="1.10.10.10">
    <property type="entry name" value="Winged helix-like DNA-binding domain superfamily/Winged helix DNA-binding domain"/>
    <property type="match status" value="1"/>
</dbReference>
<dbReference type="GO" id="GO:0032993">
    <property type="term" value="C:protein-DNA complex"/>
    <property type="evidence" value="ECO:0007669"/>
    <property type="project" value="TreeGrafter"/>
</dbReference>
<keyword evidence="4 7" id="KW-0238">DNA-binding</keyword>
<dbReference type="NCBIfam" id="TIGR03787">
    <property type="entry name" value="marine_sort_RR"/>
    <property type="match status" value="1"/>
</dbReference>
<dbReference type="InterPro" id="IPR022305">
    <property type="entry name" value="Response_regulator"/>
</dbReference>
<dbReference type="PROSITE" id="PS50110">
    <property type="entry name" value="RESPONSE_REGULATORY"/>
    <property type="match status" value="1"/>
</dbReference>
<dbReference type="PROSITE" id="PS51755">
    <property type="entry name" value="OMPR_PHOB"/>
    <property type="match status" value="1"/>
</dbReference>
<dbReference type="Pfam" id="PF00486">
    <property type="entry name" value="Trans_reg_C"/>
    <property type="match status" value="1"/>
</dbReference>
<dbReference type="GO" id="GO:0000156">
    <property type="term" value="F:phosphorelay response regulator activity"/>
    <property type="evidence" value="ECO:0007669"/>
    <property type="project" value="TreeGrafter"/>
</dbReference>
<evidence type="ECO:0000259" key="9">
    <source>
        <dbReference type="PROSITE" id="PS51755"/>
    </source>
</evidence>
<name>A0A3M2RCU6_9GAMM</name>
<feature type="domain" description="Response regulatory" evidence="8">
    <location>
        <begin position="14"/>
        <end position="130"/>
    </location>
</feature>
<accession>A0A3M2RCU6</accession>
<dbReference type="SUPFAM" id="SSF46894">
    <property type="entry name" value="C-terminal effector domain of the bipartite response regulators"/>
    <property type="match status" value="1"/>
</dbReference>
<dbReference type="Pfam" id="PF00072">
    <property type="entry name" value="Response_reg"/>
    <property type="match status" value="1"/>
</dbReference>
<dbReference type="EMBL" id="QMDL01000003">
    <property type="protein sequence ID" value="RMJ03102.1"/>
    <property type="molecule type" value="Genomic_DNA"/>
</dbReference>
<keyword evidence="11" id="KW-1185">Reference proteome</keyword>
<proteinExistence type="predicted"/>
<dbReference type="InterPro" id="IPR016032">
    <property type="entry name" value="Sig_transdc_resp-reg_C-effctor"/>
</dbReference>
<dbReference type="SUPFAM" id="SSF52172">
    <property type="entry name" value="CheY-like"/>
    <property type="match status" value="1"/>
</dbReference>
<evidence type="ECO:0000256" key="6">
    <source>
        <dbReference type="PROSITE-ProRule" id="PRU00169"/>
    </source>
</evidence>
<dbReference type="Proteomes" id="UP000265903">
    <property type="component" value="Unassembled WGS sequence"/>
</dbReference>
<dbReference type="CDD" id="cd00383">
    <property type="entry name" value="trans_reg_C"/>
    <property type="match status" value="1"/>
</dbReference>
<feature type="DNA-binding region" description="OmpR/PhoB-type" evidence="7">
    <location>
        <begin position="144"/>
        <end position="240"/>
    </location>
</feature>
<evidence type="ECO:0000256" key="2">
    <source>
        <dbReference type="ARBA" id="ARBA00023012"/>
    </source>
</evidence>
<evidence type="ECO:0000313" key="11">
    <source>
        <dbReference type="Proteomes" id="UP000265903"/>
    </source>
</evidence>
<dbReference type="SMART" id="SM00862">
    <property type="entry name" value="Trans_reg_C"/>
    <property type="match status" value="1"/>
</dbReference>
<keyword evidence="5" id="KW-0804">Transcription</keyword>